<comment type="caution">
    <text evidence="1">The sequence shown here is derived from an EMBL/GenBank/DDBJ whole genome shotgun (WGS) entry which is preliminary data.</text>
</comment>
<reference evidence="1" key="1">
    <citation type="submission" date="2020-01" db="EMBL/GenBank/DDBJ databases">
        <authorList>
            <person name="Mishra B."/>
        </authorList>
    </citation>
    <scope>NUCLEOTIDE SEQUENCE [LARGE SCALE GENOMIC DNA]</scope>
</reference>
<dbReference type="EMBL" id="CACVBM020001163">
    <property type="protein sequence ID" value="CAA7036369.1"/>
    <property type="molecule type" value="Genomic_DNA"/>
</dbReference>
<organism evidence="1 2">
    <name type="scientific">Microthlaspi erraticum</name>
    <dbReference type="NCBI Taxonomy" id="1685480"/>
    <lineage>
        <taxon>Eukaryota</taxon>
        <taxon>Viridiplantae</taxon>
        <taxon>Streptophyta</taxon>
        <taxon>Embryophyta</taxon>
        <taxon>Tracheophyta</taxon>
        <taxon>Spermatophyta</taxon>
        <taxon>Magnoliopsida</taxon>
        <taxon>eudicotyledons</taxon>
        <taxon>Gunneridae</taxon>
        <taxon>Pentapetalae</taxon>
        <taxon>rosids</taxon>
        <taxon>malvids</taxon>
        <taxon>Brassicales</taxon>
        <taxon>Brassicaceae</taxon>
        <taxon>Coluteocarpeae</taxon>
        <taxon>Microthlaspi</taxon>
    </lineage>
</organism>
<sequence>MGGSSKWDSPLLLSAIPLVTCSGGFLSTGVETWSRSVLNRGSRCRIWWIFGLVSRLFDLSSFFLSGGRCYPGLTSRSMTLLYRSDRDLLKGFFLGFRRTLLPKVWPWASSKIKKTKIYEFPRST</sequence>
<dbReference type="AlphaFoldDB" id="A0A6D2J0A7"/>
<accession>A0A6D2J0A7</accession>
<dbReference type="Proteomes" id="UP000467841">
    <property type="component" value="Unassembled WGS sequence"/>
</dbReference>
<keyword evidence="2" id="KW-1185">Reference proteome</keyword>
<gene>
    <name evidence="1" type="ORF">MERR_LOCUS23604</name>
</gene>
<evidence type="ECO:0000313" key="1">
    <source>
        <dbReference type="EMBL" id="CAA7036369.1"/>
    </source>
</evidence>
<evidence type="ECO:0000313" key="2">
    <source>
        <dbReference type="Proteomes" id="UP000467841"/>
    </source>
</evidence>
<protein>
    <submittedName>
        <fullName evidence="1">Uncharacterized protein</fullName>
    </submittedName>
</protein>
<proteinExistence type="predicted"/>
<name>A0A6D2J0A7_9BRAS</name>